<reference evidence="7" key="1">
    <citation type="journal article" date="2014" name="Genome Announc.">
        <title>Genome sequence of the yeast Cyberlindnera fabianii (Hansenula fabianii).</title>
        <authorList>
            <person name="Freel K.C."/>
            <person name="Sarilar V."/>
            <person name="Neuveglise C."/>
            <person name="Devillers H."/>
            <person name="Friedrich A."/>
            <person name="Schacherer J."/>
        </authorList>
    </citation>
    <scope>NUCLEOTIDE SEQUENCE</scope>
    <source>
        <strain evidence="7">YJS4271</strain>
    </source>
</reference>
<dbReference type="VEuPathDB" id="FungiDB:BON22_1094"/>
<dbReference type="AlphaFoldDB" id="A0A061B7U0"/>
<protein>
    <recommendedName>
        <fullName evidence="5">3-deoxy-D-arabino-heptulosonate 7-phosphate synthase</fullName>
    </recommendedName>
    <alternativeName>
        <fullName evidence="4">DAHP synthase</fullName>
    </alternativeName>
    <alternativeName>
        <fullName evidence="3">Phospho-2-keto-3-deoxyheptonate aldolase</fullName>
    </alternativeName>
</protein>
<accession>A0A061B7U0</accession>
<dbReference type="GO" id="GO:0005737">
    <property type="term" value="C:cytoplasm"/>
    <property type="evidence" value="ECO:0007669"/>
    <property type="project" value="TreeGrafter"/>
</dbReference>
<dbReference type="InterPro" id="IPR006219">
    <property type="entry name" value="DAHP_synth_1"/>
</dbReference>
<evidence type="ECO:0000313" key="7">
    <source>
        <dbReference type="EMBL" id="CDR45455.1"/>
    </source>
</evidence>
<name>A0A061B7U0_CYBFA</name>
<comment type="function">
    <text evidence="1">Stereospecific condensation of phosphoenolpyruvate (PEP) and D-erythrose-4-phosphate (E4P) giving rise to 3-deoxy-D-arabino-heptulosonate-7-phosphate (DAHP).</text>
</comment>
<evidence type="ECO:0000256" key="3">
    <source>
        <dbReference type="ARBA" id="ARBA00031111"/>
    </source>
</evidence>
<feature type="region of interest" description="Disordered" evidence="6">
    <location>
        <begin position="359"/>
        <end position="390"/>
    </location>
</feature>
<dbReference type="Gene3D" id="3.20.20.70">
    <property type="entry name" value="Aldolase class I"/>
    <property type="match status" value="1"/>
</dbReference>
<organism evidence="7">
    <name type="scientific">Cyberlindnera fabianii</name>
    <name type="common">Yeast</name>
    <name type="synonym">Hansenula fabianii</name>
    <dbReference type="NCBI Taxonomy" id="36022"/>
    <lineage>
        <taxon>Eukaryota</taxon>
        <taxon>Fungi</taxon>
        <taxon>Dikarya</taxon>
        <taxon>Ascomycota</taxon>
        <taxon>Saccharomycotina</taxon>
        <taxon>Saccharomycetes</taxon>
        <taxon>Phaffomycetales</taxon>
        <taxon>Phaffomycetaceae</taxon>
        <taxon>Cyberlindnera</taxon>
    </lineage>
</organism>
<dbReference type="PANTHER" id="PTHR21225">
    <property type="entry name" value="PHOSPHO-2-DEHYDRO-3-DEOXYHEPTONATE ALDOLASE DAHP SYNTHETASE"/>
    <property type="match status" value="1"/>
</dbReference>
<dbReference type="EMBL" id="LK052903">
    <property type="protein sequence ID" value="CDR45455.1"/>
    <property type="molecule type" value="Genomic_DNA"/>
</dbReference>
<evidence type="ECO:0000256" key="2">
    <source>
        <dbReference type="ARBA" id="ARBA00004688"/>
    </source>
</evidence>
<proteinExistence type="predicted"/>
<sequence>MLVFTCTYQSVNWVDSLKDQSCWLTLRLGKRTQAAITQPEVIKDFLCPLDSQLKELIRHTRAVVTALVHSEKQDDQLLIVTGPVAITDSQETKACAEWIKSKNSPYSGDPYTIEKVKLGLFQPTRHLKVLMNANVTHLKPHVQSRSASCALSSGSNHTSYSSTGALSSEPYFLSKGLVNARQQLVQICNSGVALAGSMDDPIAQVYFNDLFSVGIAPRLCGRFLVDVASEGTHAVGFHSRADELGFVQRDCVSSCKSPRSYLTVMNLGQVGVVTTVGNSDTFIAVNLKEVVVAIEDFEQRLVRDLDQDVKLLFEVGRVTSVNFKSRLEMIKLVFRSQWLKKRLLGFMIDSGEHYIHKERSSAPGASNNGGDENEGQVEYSPISEELSQSPKKTSVGNFMLKSLVASYNKLSLSLKPRDSSAQLEPLYYADKLISEIGRMVEQARA</sequence>
<dbReference type="PhylomeDB" id="A0A061B7U0"/>
<dbReference type="OrthoDB" id="3980943at2759"/>
<dbReference type="GO" id="GO:0003849">
    <property type="term" value="F:3-deoxy-7-phosphoheptulonate synthase activity"/>
    <property type="evidence" value="ECO:0007669"/>
    <property type="project" value="InterPro"/>
</dbReference>
<dbReference type="GO" id="GO:0009073">
    <property type="term" value="P:aromatic amino acid family biosynthetic process"/>
    <property type="evidence" value="ECO:0007669"/>
    <property type="project" value="InterPro"/>
</dbReference>
<comment type="pathway">
    <text evidence="2">Metabolic intermediate biosynthesis; chorismate biosynthesis; chorismate from D-erythrose 4-phosphate and phosphoenolpyruvate: step 1/7.</text>
</comment>
<evidence type="ECO:0000256" key="1">
    <source>
        <dbReference type="ARBA" id="ARBA00003726"/>
    </source>
</evidence>
<dbReference type="InterPro" id="IPR013785">
    <property type="entry name" value="Aldolase_TIM"/>
</dbReference>
<evidence type="ECO:0000256" key="5">
    <source>
        <dbReference type="ARBA" id="ARBA00032193"/>
    </source>
</evidence>
<gene>
    <name evidence="7" type="ORF">CYFA0S_18e01926g</name>
</gene>
<evidence type="ECO:0000256" key="4">
    <source>
        <dbReference type="ARBA" id="ARBA00031349"/>
    </source>
</evidence>
<dbReference type="PANTHER" id="PTHR21225:SF12">
    <property type="entry name" value="PHOSPHO-2-DEHYDRO-3-DEOXYHEPTONATE ALDOLASE, TYROSINE-INHIBITED"/>
    <property type="match status" value="1"/>
</dbReference>
<dbReference type="SUPFAM" id="SSF51569">
    <property type="entry name" value="Aldolase"/>
    <property type="match status" value="1"/>
</dbReference>
<evidence type="ECO:0000256" key="6">
    <source>
        <dbReference type="SAM" id="MobiDB-lite"/>
    </source>
</evidence>